<feature type="transmembrane region" description="Helical" evidence="4">
    <location>
        <begin position="384"/>
        <end position="409"/>
    </location>
</feature>
<evidence type="ECO:0000313" key="6">
    <source>
        <dbReference type="EMBL" id="KAF0442578.1"/>
    </source>
</evidence>
<protein>
    <submittedName>
        <fullName evidence="6">Galactose oxidase</fullName>
    </submittedName>
</protein>
<keyword evidence="4" id="KW-0472">Membrane</keyword>
<reference evidence="6 7" key="1">
    <citation type="journal article" date="2019" name="Environ. Microbiol.">
        <title>At the nexus of three kingdoms: the genome of the mycorrhizal fungus Gigaspora margarita provides insights into plant, endobacterial and fungal interactions.</title>
        <authorList>
            <person name="Venice F."/>
            <person name="Ghignone S."/>
            <person name="Salvioli di Fossalunga A."/>
            <person name="Amselem J."/>
            <person name="Novero M."/>
            <person name="Xianan X."/>
            <person name="Sedzielewska Toro K."/>
            <person name="Morin E."/>
            <person name="Lipzen A."/>
            <person name="Grigoriev I.V."/>
            <person name="Henrissat B."/>
            <person name="Martin F.M."/>
            <person name="Bonfante P."/>
        </authorList>
    </citation>
    <scope>NUCLEOTIDE SEQUENCE [LARGE SCALE GENOMIC DNA]</scope>
    <source>
        <strain evidence="6 7">BEG34</strain>
    </source>
</reference>
<organism evidence="6 7">
    <name type="scientific">Gigaspora margarita</name>
    <dbReference type="NCBI Taxonomy" id="4874"/>
    <lineage>
        <taxon>Eukaryota</taxon>
        <taxon>Fungi</taxon>
        <taxon>Fungi incertae sedis</taxon>
        <taxon>Mucoromycota</taxon>
        <taxon>Glomeromycotina</taxon>
        <taxon>Glomeromycetes</taxon>
        <taxon>Diversisporales</taxon>
        <taxon>Gigasporaceae</taxon>
        <taxon>Gigaspora</taxon>
    </lineage>
</organism>
<dbReference type="SUPFAM" id="SSF117281">
    <property type="entry name" value="Kelch motif"/>
    <property type="match status" value="1"/>
</dbReference>
<accession>A0A8H3XCD8</accession>
<dbReference type="AlphaFoldDB" id="A0A8H3XCD8"/>
<evidence type="ECO:0000256" key="2">
    <source>
        <dbReference type="ARBA" id="ARBA00022737"/>
    </source>
</evidence>
<dbReference type="EMBL" id="WTPW01001321">
    <property type="protein sequence ID" value="KAF0442578.1"/>
    <property type="molecule type" value="Genomic_DNA"/>
</dbReference>
<gene>
    <name evidence="6" type="ORF">F8M41_003654</name>
</gene>
<dbReference type="Pfam" id="PF24681">
    <property type="entry name" value="Kelch_KLHDC2_KLHL20_DRC7"/>
    <property type="match status" value="2"/>
</dbReference>
<keyword evidence="2" id="KW-0677">Repeat</keyword>
<dbReference type="OrthoDB" id="432528at2759"/>
<dbReference type="InterPro" id="IPR015915">
    <property type="entry name" value="Kelch-typ_b-propeller"/>
</dbReference>
<evidence type="ECO:0000256" key="1">
    <source>
        <dbReference type="ARBA" id="ARBA00022441"/>
    </source>
</evidence>
<evidence type="ECO:0000256" key="4">
    <source>
        <dbReference type="SAM" id="Phobius"/>
    </source>
</evidence>
<evidence type="ECO:0000313" key="7">
    <source>
        <dbReference type="Proteomes" id="UP000439903"/>
    </source>
</evidence>
<feature type="transmembrane region" description="Helical" evidence="4">
    <location>
        <begin position="5"/>
        <end position="21"/>
    </location>
</feature>
<proteinExistence type="predicted"/>
<evidence type="ECO:0000256" key="3">
    <source>
        <dbReference type="SAM" id="MobiDB-lite"/>
    </source>
</evidence>
<dbReference type="InterPro" id="IPR001480">
    <property type="entry name" value="Bulb-type_lectin_dom"/>
</dbReference>
<keyword evidence="7" id="KW-1185">Reference proteome</keyword>
<dbReference type="PROSITE" id="PS50927">
    <property type="entry name" value="BULB_LECTIN"/>
    <property type="match status" value="1"/>
</dbReference>
<dbReference type="PANTHER" id="PTHR46093:SF3">
    <property type="entry name" value="ACYL-COA-BINDING DOMAIN-CONTAINING PROTEIN 4"/>
    <property type="match status" value="1"/>
</dbReference>
<keyword evidence="1" id="KW-0880">Kelch repeat</keyword>
<sequence length="462" mass="51090">MKSLYYILFFVIFSSVYYFVICQDVPSPRHEQTSTLVGTRLYFFGGPTSTISVYNEVWYLDLSSSFNISTPPWYRDAVMPVGYFFGTSCLSPIDNSTVYLIGGRTYISAGTKDYSYTSSVYKFNSKTSQWSTPTINNFNSSFATRNEMQAVIDNNGKIFVFGGINHGNDDNITTTAYNDMSILDITTMIWSTQTQSQPVLVDYTATLLPSGLIVYIGGRGSKLVNLNDISQVQIFDTKSYTWSTKFASGSIIASRAFHSAVLTQDGNIIIYGGSTYNSTQLVNVFSDVAVLNTNSWAWSVPSVSGRSAPPLTYHSAALYQNYMIIAFGATSTTNLYTNNIYILDIQNYTWVTTFNILTTTNKAKQTPNNGNSSTDQANNNSSNLYVGIGIGAGVVILAVVLFITGLFIYKNRHKENFIATPGTSKDDHIRETHMSTVYTPRIPPPETYAQTPMYGVPVPGNN</sequence>
<keyword evidence="4" id="KW-0812">Transmembrane</keyword>
<dbReference type="Gene3D" id="2.120.10.80">
    <property type="entry name" value="Kelch-type beta propeller"/>
    <property type="match status" value="2"/>
</dbReference>
<feature type="region of interest" description="Disordered" evidence="3">
    <location>
        <begin position="438"/>
        <end position="462"/>
    </location>
</feature>
<feature type="domain" description="Bulb-type lectin" evidence="5">
    <location>
        <begin position="136"/>
        <end position="283"/>
    </location>
</feature>
<comment type="caution">
    <text evidence="6">The sequence shown here is derived from an EMBL/GenBank/DDBJ whole genome shotgun (WGS) entry which is preliminary data.</text>
</comment>
<evidence type="ECO:0000259" key="5">
    <source>
        <dbReference type="PROSITE" id="PS50927"/>
    </source>
</evidence>
<dbReference type="PANTHER" id="PTHR46093">
    <property type="entry name" value="ACYL-COA-BINDING DOMAIN-CONTAINING PROTEIN 5"/>
    <property type="match status" value="1"/>
</dbReference>
<dbReference type="Proteomes" id="UP000439903">
    <property type="component" value="Unassembled WGS sequence"/>
</dbReference>
<name>A0A8H3XCD8_GIGMA</name>
<keyword evidence="4" id="KW-1133">Transmembrane helix</keyword>